<name>A0ABM8SDH0_9BURK</name>
<dbReference type="EMBL" id="CAJNBH010000017">
    <property type="protein sequence ID" value="CAE6802949.1"/>
    <property type="molecule type" value="Genomic_DNA"/>
</dbReference>
<gene>
    <name evidence="1" type="ORF">R69776_05300</name>
</gene>
<reference evidence="1 2" key="1">
    <citation type="submission" date="2021-02" db="EMBL/GenBank/DDBJ databases">
        <authorList>
            <person name="Vanwijnsberghe S."/>
        </authorList>
    </citation>
    <scope>NUCLEOTIDE SEQUENCE [LARGE SCALE GENOMIC DNA]</scope>
    <source>
        <strain evidence="1 2">R-69776</strain>
    </source>
</reference>
<organism evidence="1 2">
    <name type="scientific">Paraburkholderia nemoris</name>
    <dbReference type="NCBI Taxonomy" id="2793076"/>
    <lineage>
        <taxon>Bacteria</taxon>
        <taxon>Pseudomonadati</taxon>
        <taxon>Pseudomonadota</taxon>
        <taxon>Betaproteobacteria</taxon>
        <taxon>Burkholderiales</taxon>
        <taxon>Burkholderiaceae</taxon>
        <taxon>Paraburkholderia</taxon>
    </lineage>
</organism>
<evidence type="ECO:0000313" key="1">
    <source>
        <dbReference type="EMBL" id="CAE6802949.1"/>
    </source>
</evidence>
<sequence length="425" mass="47068">MTCEVAVLNRLAVALAADSAATFTSFAGGAHQRTYATGANKIFQLTKAAPVGVMLYNTAALQEVPWELVIKSFRDEMGGVRRDSLVDYASALADYIRAHEALFPAAHREKHFKQLAAGAFLRLLDKAITTHPILAQAGPAAALDAEMRLFVDEESHLNAGTALARHFTDADVARAKTDQSAWLAQEIAEYLQGDGQHSHLSPVLDTEVFAELVIESLYRFYWWHFNDQHSGIVVAGYGDRDYLPAYVEIRYYGFLLNRLVADEKSHVTIDHNRDAVIEAFAKKSMVETFMSGVGPEVFSTVSELFRVHASNLLTGLNVAGAPDAQEQLELAQNAFTQAWTRRTWDSHYAPLNSVISGLPPSEMAELAETLVTLESLKEKVTQRTQSVGGPVDVAVITRAEGLVWIKRKHYFRADLNPRYFARQSN</sequence>
<dbReference type="RefSeq" id="WP_200660090.1">
    <property type="nucleotide sequence ID" value="NZ_CAJNBH010000017.1"/>
</dbReference>
<keyword evidence="2" id="KW-1185">Reference proteome</keyword>
<protein>
    <submittedName>
        <fullName evidence="1">Uncharacterized protein</fullName>
    </submittedName>
</protein>
<evidence type="ECO:0000313" key="2">
    <source>
        <dbReference type="Proteomes" id="UP000673821"/>
    </source>
</evidence>
<dbReference type="Proteomes" id="UP000673821">
    <property type="component" value="Unassembled WGS sequence"/>
</dbReference>
<comment type="caution">
    <text evidence="1">The sequence shown here is derived from an EMBL/GenBank/DDBJ whole genome shotgun (WGS) entry which is preliminary data.</text>
</comment>
<accession>A0ABM8SDH0</accession>
<proteinExistence type="predicted"/>